<dbReference type="Proteomes" id="UP000828048">
    <property type="component" value="Chromosome 1"/>
</dbReference>
<evidence type="ECO:0000313" key="2">
    <source>
        <dbReference type="Proteomes" id="UP000828048"/>
    </source>
</evidence>
<gene>
    <name evidence="1" type="ORF">Vadar_030103</name>
</gene>
<organism evidence="1 2">
    <name type="scientific">Vaccinium darrowii</name>
    <dbReference type="NCBI Taxonomy" id="229202"/>
    <lineage>
        <taxon>Eukaryota</taxon>
        <taxon>Viridiplantae</taxon>
        <taxon>Streptophyta</taxon>
        <taxon>Embryophyta</taxon>
        <taxon>Tracheophyta</taxon>
        <taxon>Spermatophyta</taxon>
        <taxon>Magnoliopsida</taxon>
        <taxon>eudicotyledons</taxon>
        <taxon>Gunneridae</taxon>
        <taxon>Pentapetalae</taxon>
        <taxon>asterids</taxon>
        <taxon>Ericales</taxon>
        <taxon>Ericaceae</taxon>
        <taxon>Vaccinioideae</taxon>
        <taxon>Vaccinieae</taxon>
        <taxon>Vaccinium</taxon>
    </lineage>
</organism>
<sequence>MWERKRRMAIATTLSYATSVASIKSVFSYFNYVDRPMLQSKKERESVRRELMNWLRISGMCRDITRMSLHAFESLVYILRESFRLHDTWNSSVEEQLLKFLFLLTHNVRNRTLRFFFRQSGETVSRQFHNVLQAIISLEDQLLVQPSGQEVPPEILNSNRFYPYLKDCIGAVDCTHVRVKVSNEEVPRFRGRKDYPSQNVLAACLFDCKFTYVLPGWEGSASDSRIINNALTREDKLRVPPGKYYLVDAGFMLRPGFLAPYRASGVEAHYSFRSQTEILLACCILHNFLMGVDPDDSILAEVDEELANAEVEANARIPFITNECEEGRNLRANIAAQMWNDYVLNEV</sequence>
<name>A0ACB7XVR1_9ERIC</name>
<keyword evidence="2" id="KW-1185">Reference proteome</keyword>
<proteinExistence type="predicted"/>
<comment type="caution">
    <text evidence="1">The sequence shown here is derived from an EMBL/GenBank/DDBJ whole genome shotgun (WGS) entry which is preliminary data.</text>
</comment>
<accession>A0ACB7XVR1</accession>
<dbReference type="EMBL" id="CM037151">
    <property type="protein sequence ID" value="KAH7844630.1"/>
    <property type="molecule type" value="Genomic_DNA"/>
</dbReference>
<reference evidence="1 2" key="1">
    <citation type="journal article" date="2021" name="Hortic Res">
        <title>High-quality reference genome and annotation aids understanding of berry development for evergreen blueberry (Vaccinium darrowii).</title>
        <authorList>
            <person name="Yu J."/>
            <person name="Hulse-Kemp A.M."/>
            <person name="Babiker E."/>
            <person name="Staton M."/>
        </authorList>
    </citation>
    <scope>NUCLEOTIDE SEQUENCE [LARGE SCALE GENOMIC DNA]</scope>
    <source>
        <strain evidence="2">cv. NJ 8807/NJ 8810</strain>
        <tissue evidence="1">Young leaf</tissue>
    </source>
</reference>
<evidence type="ECO:0000313" key="1">
    <source>
        <dbReference type="EMBL" id="KAH7844630.1"/>
    </source>
</evidence>
<protein>
    <submittedName>
        <fullName evidence="1">Uncharacterized protein</fullName>
    </submittedName>
</protein>